<feature type="signal peptide" evidence="1">
    <location>
        <begin position="1"/>
        <end position="23"/>
    </location>
</feature>
<evidence type="ECO:0000256" key="1">
    <source>
        <dbReference type="SAM" id="SignalP"/>
    </source>
</evidence>
<dbReference type="AlphaFoldDB" id="A0AAF1K8R7"/>
<reference evidence="3" key="2">
    <citation type="journal article" date="2023" name="MicrobiologyOpen">
        <title>Genomics of the tumorigenes clade of the family Rhizobiaceae and description of Rhizobium rhododendri sp. nov.</title>
        <authorList>
            <person name="Kuzmanovic N."/>
            <person name="diCenzo G.C."/>
            <person name="Bunk B."/>
            <person name="Sproeer C."/>
            <person name="Fruehling A."/>
            <person name="Neumann-Schaal M."/>
            <person name="Overmann J."/>
            <person name="Smalla K."/>
        </authorList>
    </citation>
    <scope>NUCLEOTIDE SEQUENCE [LARGE SCALE GENOMIC DNA]</scope>
    <source>
        <strain evidence="3">1078</strain>
    </source>
</reference>
<keyword evidence="3" id="KW-1185">Reference proteome</keyword>
<protein>
    <submittedName>
        <fullName evidence="2">Uncharacterized protein</fullName>
    </submittedName>
</protein>
<proteinExistence type="predicted"/>
<gene>
    <name evidence="2" type="ORF">PR017_03485</name>
</gene>
<dbReference type="Gene3D" id="2.60.120.200">
    <property type="match status" value="1"/>
</dbReference>
<feature type="chain" id="PRO_5042078522" evidence="1">
    <location>
        <begin position="24"/>
        <end position="493"/>
    </location>
</feature>
<dbReference type="Proteomes" id="UP000249499">
    <property type="component" value="Chromosome"/>
</dbReference>
<sequence>MQKLLSAVALSTVIILGQSPARAAPADDAIAGWTSLGTYVFGTNAVAGTGETAITNKAQLDGKFNYFQNNAAKVSIGSEVQRYTEGNAQTHIFATDRLNLTGVLGGGDATYSGGFTNVFGQISGSINVNSPIDPAQFGFASGTKIEVGNMIVLQSRGIYRVDSIASDGKITLLAMFNSNTVNPVTNALAVLTPFYALKLAQPTADNAAGTATTMVFDTIPASMPVGMAVGYVKDNAFQRNDDYRAVTVDKTTKQVTTQKKFTFISQAATYQNPAGQLMIFVPPIRSAQIVAKDTFDLKNGDYAFDAEVNYPPAVVSRQVNTIAELNALPANQPNGFWGAAWLYGKNITSTTSSADEIDSESWFDFYKGPDIFSAFTHGETVTQDFQLNNSVWAPATTDVGAGYLKYLSGPLVGDIRLTKVVRTSAGKVDTYVNGTLVDTKGYKWANPNPAEFIVNLAVGSISASYAANVLFPLKPTNLNNMKLGIKRLAFYKK</sequence>
<evidence type="ECO:0000313" key="3">
    <source>
        <dbReference type="Proteomes" id="UP000249499"/>
    </source>
</evidence>
<dbReference type="KEGG" id="rtu:PR017_03485"/>
<keyword evidence="1" id="KW-0732">Signal</keyword>
<name>A0AAF1K8R7_9HYPH</name>
<evidence type="ECO:0000313" key="2">
    <source>
        <dbReference type="EMBL" id="WFR96214.1"/>
    </source>
</evidence>
<accession>A0AAF1K8R7</accession>
<dbReference type="EMBL" id="CP117255">
    <property type="protein sequence ID" value="WFR96214.1"/>
    <property type="molecule type" value="Genomic_DNA"/>
</dbReference>
<dbReference type="RefSeq" id="WP_111220315.1">
    <property type="nucleotide sequence ID" value="NZ_CP117255.1"/>
</dbReference>
<reference evidence="2 3" key="1">
    <citation type="journal article" date="2018" name="Sci. Rep.">
        <title>Rhizobium tumorigenes sp. nov., a novel plant tumorigenic bacterium isolated from cane gall tumors on thornless blackberry.</title>
        <authorList>
            <person name="Kuzmanovi N."/>
            <person name="Smalla K."/>
            <person name="Gronow S."/>
            <person name="PuBawska J."/>
        </authorList>
    </citation>
    <scope>NUCLEOTIDE SEQUENCE [LARGE SCALE GENOMIC DNA]</scope>
    <source>
        <strain evidence="2 3">1078</strain>
    </source>
</reference>
<organism evidence="2 3">
    <name type="scientific">Rhizobium tumorigenes</name>
    <dbReference type="NCBI Taxonomy" id="2041385"/>
    <lineage>
        <taxon>Bacteria</taxon>
        <taxon>Pseudomonadati</taxon>
        <taxon>Pseudomonadota</taxon>
        <taxon>Alphaproteobacteria</taxon>
        <taxon>Hyphomicrobiales</taxon>
        <taxon>Rhizobiaceae</taxon>
        <taxon>Rhizobium/Agrobacterium group</taxon>
        <taxon>Rhizobium</taxon>
    </lineage>
</organism>